<dbReference type="PANTHER" id="PTHR43884:SF20">
    <property type="entry name" value="ACYL-COA DEHYDROGENASE FADE28"/>
    <property type="match status" value="1"/>
</dbReference>
<reference evidence="7 8" key="1">
    <citation type="submission" date="2018-06" db="EMBL/GenBank/DDBJ databases">
        <authorList>
            <consortium name="Pathogen Informatics"/>
            <person name="Doyle S."/>
        </authorList>
    </citation>
    <scope>NUCLEOTIDE SEQUENCE [LARGE SCALE GENOMIC DNA]</scope>
    <source>
        <strain evidence="7 8">NCTC13184</strain>
    </source>
</reference>
<dbReference type="GO" id="GO:0016937">
    <property type="term" value="F:short-chain fatty acyl-CoA dehydrogenase activity"/>
    <property type="evidence" value="ECO:0007669"/>
    <property type="project" value="UniProtKB-EC"/>
</dbReference>
<dbReference type="InterPro" id="IPR046373">
    <property type="entry name" value="Acyl-CoA_Oxase/DH_mid-dom_sf"/>
</dbReference>
<dbReference type="Gene3D" id="1.20.140.10">
    <property type="entry name" value="Butyryl-CoA Dehydrogenase, subunit A, domain 3"/>
    <property type="match status" value="1"/>
</dbReference>
<keyword evidence="5 7" id="KW-0560">Oxidoreductase</keyword>
<dbReference type="SUPFAM" id="SSF56645">
    <property type="entry name" value="Acyl-CoA dehydrogenase NM domain-like"/>
    <property type="match status" value="1"/>
</dbReference>
<dbReference type="PANTHER" id="PTHR43884">
    <property type="entry name" value="ACYL-COA DEHYDROGENASE"/>
    <property type="match status" value="1"/>
</dbReference>
<dbReference type="InterPro" id="IPR037069">
    <property type="entry name" value="AcylCoA_DH/ox_N_sf"/>
</dbReference>
<comment type="cofactor">
    <cofactor evidence="1">
        <name>FAD</name>
        <dbReference type="ChEBI" id="CHEBI:57692"/>
    </cofactor>
</comment>
<keyword evidence="3" id="KW-0285">Flavoprotein</keyword>
<evidence type="ECO:0000313" key="7">
    <source>
        <dbReference type="EMBL" id="SUA45028.1"/>
    </source>
</evidence>
<sequence length="396" mass="42040">MTTLGIELNSTLLENHVRIAGQRWRSPLATFRTGRIHPRPEQSALRESLRALLAKWGDIAQVRQASSTERGYSVSLWRALVDDMSVTALAASEDRGGLGYGVAELATILEECGRALVCEPVYNSAVLGVQALLLTRPGDDDLLLAGVLAGDLLATVSALDTTTDDLRAVRTSAGWIVDGTVTHLVCGGTADVIVASARCSDGRRLFAVRPGEDCLRTERVVLDPTRRQADVALRAAPAVVLAAPEGTATAATRLRDLATLALASENTGIIDMLLETTVSYVSTRRQFDRAIGSFQAVKHRLADLLVLLERARSASRYAAAAYAEDPDAARLAVAVAGAVCTDAAVQTAAEAVQLHGGIGFTWEHPAHSYFRRVMGNEAAQGGSRAHRDTIAALVGL</sequence>
<name>A0A378WUX8_9NOCA</name>
<dbReference type="EMBL" id="UGRU01000001">
    <property type="protein sequence ID" value="SUA45028.1"/>
    <property type="molecule type" value="Genomic_DNA"/>
</dbReference>
<evidence type="ECO:0000256" key="5">
    <source>
        <dbReference type="ARBA" id="ARBA00023002"/>
    </source>
</evidence>
<feature type="domain" description="Acyl-CoA dehydrogenase/oxidase C-terminal" evidence="6">
    <location>
        <begin position="260"/>
        <end position="392"/>
    </location>
</feature>
<dbReference type="Gene3D" id="2.40.110.10">
    <property type="entry name" value="Butyryl-CoA Dehydrogenase, subunit A, domain 2"/>
    <property type="match status" value="1"/>
</dbReference>
<protein>
    <submittedName>
        <fullName evidence="7">Acyl-CoA dehydrogenase, short-chain specific</fullName>
        <ecNumber evidence="7">1.3.8.1</ecNumber>
    </submittedName>
</protein>
<dbReference type="InterPro" id="IPR009075">
    <property type="entry name" value="AcylCo_DH/oxidase_C"/>
</dbReference>
<dbReference type="AlphaFoldDB" id="A0A378WUX8"/>
<proteinExistence type="inferred from homology"/>
<evidence type="ECO:0000256" key="4">
    <source>
        <dbReference type="ARBA" id="ARBA00022827"/>
    </source>
</evidence>
<gene>
    <name evidence="7" type="ORF">NCTC13184_03550</name>
</gene>
<dbReference type="Pfam" id="PF00441">
    <property type="entry name" value="Acyl-CoA_dh_1"/>
    <property type="match status" value="1"/>
</dbReference>
<dbReference type="EC" id="1.3.8.1" evidence="7"/>
<organism evidence="7 8">
    <name type="scientific">Nocardia africana</name>
    <dbReference type="NCBI Taxonomy" id="134964"/>
    <lineage>
        <taxon>Bacteria</taxon>
        <taxon>Bacillati</taxon>
        <taxon>Actinomycetota</taxon>
        <taxon>Actinomycetes</taxon>
        <taxon>Mycobacteriales</taxon>
        <taxon>Nocardiaceae</taxon>
        <taxon>Nocardia</taxon>
    </lineage>
</organism>
<evidence type="ECO:0000256" key="2">
    <source>
        <dbReference type="ARBA" id="ARBA00009347"/>
    </source>
</evidence>
<evidence type="ECO:0000259" key="6">
    <source>
        <dbReference type="Pfam" id="PF00441"/>
    </source>
</evidence>
<comment type="similarity">
    <text evidence="2">Belongs to the acyl-CoA dehydrogenase family.</text>
</comment>
<dbReference type="Proteomes" id="UP000255082">
    <property type="component" value="Unassembled WGS sequence"/>
</dbReference>
<accession>A0A378WUX8</accession>
<dbReference type="InterPro" id="IPR036250">
    <property type="entry name" value="AcylCo_DH-like_C"/>
</dbReference>
<dbReference type="Gene3D" id="1.10.540.10">
    <property type="entry name" value="Acyl-CoA dehydrogenase/oxidase, N-terminal domain"/>
    <property type="match status" value="1"/>
</dbReference>
<dbReference type="SUPFAM" id="SSF47203">
    <property type="entry name" value="Acyl-CoA dehydrogenase C-terminal domain-like"/>
    <property type="match status" value="1"/>
</dbReference>
<keyword evidence="4" id="KW-0274">FAD</keyword>
<dbReference type="GO" id="GO:0050660">
    <property type="term" value="F:flavin adenine dinucleotide binding"/>
    <property type="evidence" value="ECO:0007669"/>
    <property type="project" value="InterPro"/>
</dbReference>
<evidence type="ECO:0000256" key="1">
    <source>
        <dbReference type="ARBA" id="ARBA00001974"/>
    </source>
</evidence>
<dbReference type="InterPro" id="IPR009100">
    <property type="entry name" value="AcylCoA_DH/oxidase_NM_dom_sf"/>
</dbReference>
<evidence type="ECO:0000256" key="3">
    <source>
        <dbReference type="ARBA" id="ARBA00022630"/>
    </source>
</evidence>
<evidence type="ECO:0000313" key="8">
    <source>
        <dbReference type="Proteomes" id="UP000255082"/>
    </source>
</evidence>